<proteinExistence type="predicted"/>
<comment type="caution">
    <text evidence="2">The sequence shown here is derived from an EMBL/GenBank/DDBJ whole genome shotgun (WGS) entry which is preliminary data.</text>
</comment>
<dbReference type="PANTHER" id="PTHR14374">
    <property type="entry name" value="FOIE GRAS"/>
    <property type="match status" value="1"/>
</dbReference>
<dbReference type="Proteomes" id="UP000037460">
    <property type="component" value="Unassembled WGS sequence"/>
</dbReference>
<gene>
    <name evidence="2" type="ORF">Ctob_005695</name>
</gene>
<organism evidence="2 3">
    <name type="scientific">Chrysochromulina tobinii</name>
    <dbReference type="NCBI Taxonomy" id="1460289"/>
    <lineage>
        <taxon>Eukaryota</taxon>
        <taxon>Haptista</taxon>
        <taxon>Haptophyta</taxon>
        <taxon>Prymnesiophyceae</taxon>
        <taxon>Prymnesiales</taxon>
        <taxon>Chrysochromulinaceae</taxon>
        <taxon>Chrysochromulina</taxon>
    </lineage>
</organism>
<dbReference type="EMBL" id="JWZX01002964">
    <property type="protein sequence ID" value="KOO25522.1"/>
    <property type="molecule type" value="Genomic_DNA"/>
</dbReference>
<evidence type="ECO:0000313" key="2">
    <source>
        <dbReference type="EMBL" id="KOO25522.1"/>
    </source>
</evidence>
<dbReference type="InterPro" id="IPR021773">
    <property type="entry name" value="TPC11"/>
</dbReference>
<protein>
    <submittedName>
        <fullName evidence="2">Trafficking protein particle complex subunit 11-like protein</fullName>
    </submittedName>
</protein>
<feature type="domain" description="Trafficking protein particle complex subunit 11" evidence="1">
    <location>
        <begin position="270"/>
        <end position="554"/>
    </location>
</feature>
<accession>A0A0M0JGS2</accession>
<evidence type="ECO:0000313" key="3">
    <source>
        <dbReference type="Proteomes" id="UP000037460"/>
    </source>
</evidence>
<evidence type="ECO:0000259" key="1">
    <source>
        <dbReference type="Pfam" id="PF11817"/>
    </source>
</evidence>
<keyword evidence="3" id="KW-1185">Reference proteome</keyword>
<sequence>MAAAASLDAFLEERPLPLVALVGSQDLHCALTTRKPAADELHARYLSLPEDTAQLDYAGSTSDEGSASVLKRGWLHKHTYVVAPILSLWFLWEADTPMAPILARLESFRTRVRPSCKIVLVLVSKSGAGAALNALAAPAKDDERASALRKAAELDSRSVLSLTLVDSKDEAILRFEETSVRRVERALLEAALNYYKDDSRSNKKMKASGRVGGGAALLARHHFKRAYYSEVRRDAASAAKHWQTCSGALLDLLRLVVSPPSEAERPLVKLAEVKRIAEFVNRKMLAAAFEALRITEACEAFRKHMRTFRQLVHVPPPPGSASSLTPVSAASIAAAGHVHWGWLGKQYRMFARLLEAVGASGAGAAAKGAATGVHPQYTECGYYYQAAASCALERRKCAEKLIAAGALAAAPATAAAAESAGTGAAAAAAAAFLPTVLIDGMPATLVALELGVVADVSVAADSGLVIELLTKAYEQFKQSRQLRMILFLAAQMAEEYFYAHNFAMAKRFYERVAKTYQKERWFHVLAHTQRCLRECSQQLGLLQEFVSTSVALLSSRLSSAPEAARALVGLLALVKVQPSDGLLAEAAKAPTTLITMTTVASSAGGAAPPPAPAPFPPLTSPISLDLDGTQSLLSCTAVWSMPSIVLGESATLEIALRSHLAGALDLNALRLSASDPSLSTTLSSLPPDASATMPATTLAAAAGAPLHLEAGGVMVVRFTYSPKVAAVVSLLSLSVQLGLEPCAIILSIPVVAPADEAAPDGTPTAPQISVTEPPPDLSLTLSHPPTLLNREATLTTLTLLTAADEVFEGTLSLTLAPATAPEGDEFQTADLASFPEAGGSTPAGLRVPFAPAPLTPLAGSTGGTPSAAIITSPGRPSRGGNVSATAAATSMVGIFSSPLPSPGSFGSRLDATPLLATPGAPTLLLPKLLTAEGKPLPSSLTLPRMAPSATHTVPVALCTYAPGKYTLLAVARYTTAGGKPTQEVSMSFDLLAAPAVSVQTSFVLTADQRQRGHLCRGEPVNVLVRVTSVAPPPASLRLHSVTMLPANYTDEAVGTDEATAAEAAAEGGARLSEAGAVPLLTLAEGTAAEVDAGGCEMREGSIYSCLFRLEPTRDVRATSLGHVHVRWVRALSEGSARGAVPGTIERMAEDVVALPPVDVRASEFELSYHLPTEGQLGAMLTLIVVVTNRTKEIRSLRLSFSENESCLFCGLKLYHFRLPPAFSQTLTFNVVPIKTGAVHLPMPRLLCVDTSAELIDASAQHRVFVRPAEPLPDLAFTQSAQVASGQVEQSA</sequence>
<name>A0A0M0JGS2_9EUKA</name>
<dbReference type="OrthoDB" id="6278596at2759"/>
<reference evidence="3" key="1">
    <citation type="journal article" date="2015" name="PLoS Genet.">
        <title>Genome Sequence and Transcriptome Analyses of Chrysochromulina tobin: Metabolic Tools for Enhanced Algal Fitness in the Prominent Order Prymnesiales (Haptophyceae).</title>
        <authorList>
            <person name="Hovde B.T."/>
            <person name="Deodato C.R."/>
            <person name="Hunsperger H.M."/>
            <person name="Ryken S.A."/>
            <person name="Yost W."/>
            <person name="Jha R.K."/>
            <person name="Patterson J."/>
            <person name="Monnat R.J. Jr."/>
            <person name="Barlow S.B."/>
            <person name="Starkenburg S.R."/>
            <person name="Cattolico R.A."/>
        </authorList>
    </citation>
    <scope>NUCLEOTIDE SEQUENCE</scope>
    <source>
        <strain evidence="3">CCMP291</strain>
    </source>
</reference>
<dbReference type="PANTHER" id="PTHR14374:SF0">
    <property type="entry name" value="TRAFFICKING PROTEIN PARTICLE COMPLEX SUBUNIT 11"/>
    <property type="match status" value="1"/>
</dbReference>
<dbReference type="Pfam" id="PF11817">
    <property type="entry name" value="Foie-gras_1"/>
    <property type="match status" value="1"/>
</dbReference>